<proteinExistence type="predicted"/>
<protein>
    <submittedName>
        <fullName evidence="1">Uncharacterized protein</fullName>
    </submittedName>
</protein>
<accession>A0A6J5KMJ5</accession>
<reference evidence="1" key="1">
    <citation type="submission" date="2020-04" db="EMBL/GenBank/DDBJ databases">
        <authorList>
            <person name="Chiriac C."/>
            <person name="Salcher M."/>
            <person name="Ghai R."/>
            <person name="Kavagutti S V."/>
        </authorList>
    </citation>
    <scope>NUCLEOTIDE SEQUENCE</scope>
</reference>
<sequence length="82" mass="9603">MDFKWRPTNYGSWQLFWDERTLRCAELSLKVGRPGWSVVLSHAIAPMDFVFDGTRHNTLEEAKEHTENLVRVLIIGGHHERI</sequence>
<name>A0A6J5KMJ5_9CAUD</name>
<gene>
    <name evidence="1" type="ORF">UFOVP48_19</name>
</gene>
<evidence type="ECO:0000313" key="1">
    <source>
        <dbReference type="EMBL" id="CAB4123518.1"/>
    </source>
</evidence>
<dbReference type="EMBL" id="LR796172">
    <property type="protein sequence ID" value="CAB4123518.1"/>
    <property type="molecule type" value="Genomic_DNA"/>
</dbReference>
<organism evidence="1">
    <name type="scientific">uncultured Caudovirales phage</name>
    <dbReference type="NCBI Taxonomy" id="2100421"/>
    <lineage>
        <taxon>Viruses</taxon>
        <taxon>Duplodnaviria</taxon>
        <taxon>Heunggongvirae</taxon>
        <taxon>Uroviricota</taxon>
        <taxon>Caudoviricetes</taxon>
        <taxon>Peduoviridae</taxon>
        <taxon>Maltschvirus</taxon>
        <taxon>Maltschvirus maltsch</taxon>
    </lineage>
</organism>